<gene>
    <name evidence="1" type="ORF">AERYTH_01395</name>
</gene>
<dbReference type="AlphaFoldDB" id="A0A0U3TD30"/>
<reference evidence="1 2" key="1">
    <citation type="journal article" date="1991" name="Int. J. Syst. Bacteriol.">
        <title>Description of the erythromycin-producing bacterium Arthrobacter sp. strain NRRL B-3381 as Aeromicrobium erythreum gen. nov., sp. nov.</title>
        <authorList>
            <person name="Miller E.S."/>
            <person name="Woese C.R."/>
            <person name="Brenner S."/>
        </authorList>
    </citation>
    <scope>NUCLEOTIDE SEQUENCE [LARGE SCALE GENOMIC DNA]</scope>
    <source>
        <strain evidence="1 2">AR18</strain>
    </source>
</reference>
<dbReference type="KEGG" id="aer:AERYTH_01395"/>
<organism evidence="1 2">
    <name type="scientific">Aeromicrobium erythreum</name>
    <dbReference type="NCBI Taxonomy" id="2041"/>
    <lineage>
        <taxon>Bacteria</taxon>
        <taxon>Bacillati</taxon>
        <taxon>Actinomycetota</taxon>
        <taxon>Actinomycetes</taxon>
        <taxon>Propionibacteriales</taxon>
        <taxon>Nocardioidaceae</taxon>
        <taxon>Aeromicrobium</taxon>
    </lineage>
</organism>
<proteinExistence type="predicted"/>
<sequence length="204" mass="22736">MALLDRCGSPVTESDPDGMITVVRSEKAIQAMDFWLRNPDYLADEILTMVDDGRLGAEYIEHARNLLDTPEPDLRWYPMPRWLYGAYEPLDDAFAFLELYGLAKVGRVGTPGNKPQRSQFFLTAKGAAGVAEMGSDPLLGWYVSHAELVEAVVDGDNGKVLKERQYAQRTYAETELGSTIAPITSRVRARLDQHTEQATEQEAP</sequence>
<protein>
    <submittedName>
        <fullName evidence="1">Uncharacterized protein</fullName>
    </submittedName>
</protein>
<evidence type="ECO:0000313" key="1">
    <source>
        <dbReference type="EMBL" id="ALX03447.1"/>
    </source>
</evidence>
<accession>A0A0U3TD30</accession>
<name>A0A0U3TD30_9ACTN</name>
<dbReference type="EMBL" id="CP011502">
    <property type="protein sequence ID" value="ALX03447.1"/>
    <property type="molecule type" value="Genomic_DNA"/>
</dbReference>
<keyword evidence="2" id="KW-1185">Reference proteome</keyword>
<dbReference type="STRING" id="2041.AERYTH_01395"/>
<dbReference type="PATRIC" id="fig|2041.4.peg.295"/>
<dbReference type="Proteomes" id="UP000067689">
    <property type="component" value="Chromosome"/>
</dbReference>
<evidence type="ECO:0000313" key="2">
    <source>
        <dbReference type="Proteomes" id="UP000067689"/>
    </source>
</evidence>